<evidence type="ECO:0000256" key="8">
    <source>
        <dbReference type="SAM" id="MobiDB-lite"/>
    </source>
</evidence>
<dbReference type="GO" id="GO:0003691">
    <property type="term" value="F:double-stranded telomeric DNA binding"/>
    <property type="evidence" value="ECO:0007669"/>
    <property type="project" value="TreeGrafter"/>
</dbReference>
<dbReference type="GO" id="GO:0051880">
    <property type="term" value="F:G-quadruplex DNA binding"/>
    <property type="evidence" value="ECO:0007669"/>
    <property type="project" value="TreeGrafter"/>
</dbReference>
<dbReference type="PANTHER" id="PTHR18867:SF12">
    <property type="entry name" value="DNA REPAIR PROTEIN RAD50"/>
    <property type="match status" value="1"/>
</dbReference>
<keyword evidence="4" id="KW-0067">ATP-binding</keyword>
<keyword evidence="2" id="KW-0547">Nucleotide-binding</keyword>
<evidence type="ECO:0000256" key="7">
    <source>
        <dbReference type="SAM" id="Coils"/>
    </source>
</evidence>
<accession>A0A4E0RTY4</accession>
<evidence type="ECO:0000313" key="11">
    <source>
        <dbReference type="Proteomes" id="UP000230066"/>
    </source>
</evidence>
<dbReference type="EMBL" id="JXXN02004501">
    <property type="protein sequence ID" value="THD20542.1"/>
    <property type="molecule type" value="Genomic_DNA"/>
</dbReference>
<feature type="coiled-coil region" evidence="7">
    <location>
        <begin position="532"/>
        <end position="559"/>
    </location>
</feature>
<keyword evidence="1 6" id="KW-0479">Metal-binding</keyword>
<dbReference type="GO" id="GO:0007004">
    <property type="term" value="P:telomere maintenance via telomerase"/>
    <property type="evidence" value="ECO:0007669"/>
    <property type="project" value="TreeGrafter"/>
</dbReference>
<feature type="binding site" evidence="6">
    <location>
        <position position="577"/>
    </location>
    <ligand>
        <name>Zn(2+)</name>
        <dbReference type="ChEBI" id="CHEBI:29105"/>
    </ligand>
</feature>
<dbReference type="SUPFAM" id="SSF52540">
    <property type="entry name" value="P-loop containing nucleoside triphosphate hydrolases"/>
    <property type="match status" value="1"/>
</dbReference>
<dbReference type="GO" id="GO:0005524">
    <property type="term" value="F:ATP binding"/>
    <property type="evidence" value="ECO:0007669"/>
    <property type="project" value="UniProtKB-KW"/>
</dbReference>
<dbReference type="PANTHER" id="PTHR18867">
    <property type="entry name" value="RAD50"/>
    <property type="match status" value="1"/>
</dbReference>
<feature type="coiled-coil region" evidence="7">
    <location>
        <begin position="74"/>
        <end position="203"/>
    </location>
</feature>
<evidence type="ECO:0000256" key="1">
    <source>
        <dbReference type="ARBA" id="ARBA00022723"/>
    </source>
</evidence>
<sequence>MVSCLGVSKAVLENVIFCHQEDSNWPLQEAKAVKQRFDDLFASSRYVKALDAMRKCKQDKDATVKIYKTELKHLGKSRDEALRLRSEREEMQRAIDREKEKIKKVDDILDPIVTKLNLYKRKYAELIQLQADVKAYESEKTHLEDSIANLMININNEFEGSSEQLAIMVDDAEAELEKKQHRLRTLEESMQSNRNQLRSCESERTNLMVEQGKLEADVKRLNEAVANRDALLRSAAMQFHLPTGDSLENQTGLSPSVVGNVQQLLKKLMQNKESTFQQVKSSTEAADRKAQSLLDSARDEVVRLKQMVDATRKSLRENDAELTRVMGQIEKAKTTTAKLDAIRMEVASAEAVMDELNRSTELSDARDRLAQLITERQENDRALNTVDEKIATYQLTMDKRREIQNFRKDRQTKLETARKLRSRHLEALEQVFGDSTSVPSVLTEAAIEAELTRSQDRMRFSTLHQSDRLRAAFITRLNSLDQTVRETRKRLAKAENDKSVLETSSKYTRSQLQDKQQKVRQMEERILSIAGSSDLEQILTRLQQRRQILEEECANEQGSLYLWRKFRDRIARVDADCPVCHRCLSDQMEQEELLAELDQRISSMPQESERKKRELTELVQQHERLLQLRPTSEELERIKTTELPELEAKLERELESLRTARDQSEEESARLETVQADESLAKSIQGDMAVLERMENEVFDLSRKIRQAQSADSDVARADDSEESLESMQQERRDLRTKQQAAAEEIEKCQQTVDRLDKNQRSKLQHLHQLKDAMHKLEQENASNIRLQHEITRLTETAERLRATLQTVENGQLLVAEQRRAEVSSERERVSRDREQQVEAANLELTRVRDIMQQVDCACDSVNRLQDRGSQGKLDLLGDQLKKVQEQVIHCQSLLDTFGIQMEQAAKDLNEHKIRQRELADCVQLRQLRAQLSHLKARVTQLNDQLRACHTVAGEDQDLIKETKRLEVEEEKIQAQKNVINSQICQLSAKLQYLDRDLTEKYATADKEYLDMLYQLKTTELGCSDLDRYYRALDRAILDYHESKMADLNKIIRELWRKTYRGNDIDYIEICSEAEAAGSGTAVSNAGRARRTYNYRVVMVKTIGSSAVVPNVGSRSKRPDYFEARLDMRGRCSAGQKVLASLIIRLALAEVFCLHCGVLALDEPTTNLDRDNICSLAEALVE</sequence>
<feature type="coiled-coil region" evidence="7">
    <location>
        <begin position="477"/>
        <end position="504"/>
    </location>
</feature>
<evidence type="ECO:0000256" key="3">
    <source>
        <dbReference type="ARBA" id="ARBA00022833"/>
    </source>
</evidence>
<dbReference type="Gene3D" id="3.40.50.300">
    <property type="entry name" value="P-loop containing nucleotide triphosphate hydrolases"/>
    <property type="match status" value="2"/>
</dbReference>
<comment type="caution">
    <text evidence="10">The sequence shown here is derived from an EMBL/GenBank/DDBJ whole genome shotgun (WGS) entry which is preliminary data.</text>
</comment>
<gene>
    <name evidence="10" type="ORF">D915_008824</name>
</gene>
<dbReference type="SUPFAM" id="SSF75712">
    <property type="entry name" value="Rad50 coiled-coil Zn hook"/>
    <property type="match status" value="1"/>
</dbReference>
<evidence type="ECO:0000256" key="4">
    <source>
        <dbReference type="ARBA" id="ARBA00022840"/>
    </source>
</evidence>
<feature type="binding site" evidence="6">
    <location>
        <position position="580"/>
    </location>
    <ligand>
        <name>Zn(2+)</name>
        <dbReference type="ChEBI" id="CHEBI:29105"/>
    </ligand>
</feature>
<dbReference type="InterPro" id="IPR027417">
    <property type="entry name" value="P-loop_NTPase"/>
</dbReference>
<protein>
    <submittedName>
        <fullName evidence="10">DNA repair protein RAD50</fullName>
    </submittedName>
</protein>
<evidence type="ECO:0000259" key="9">
    <source>
        <dbReference type="PROSITE" id="PS51131"/>
    </source>
</evidence>
<dbReference type="GO" id="GO:0043047">
    <property type="term" value="F:single-stranded telomeric DNA binding"/>
    <property type="evidence" value="ECO:0007669"/>
    <property type="project" value="TreeGrafter"/>
</dbReference>
<reference evidence="10" key="1">
    <citation type="submission" date="2019-03" db="EMBL/GenBank/DDBJ databases">
        <title>Improved annotation for the trematode Fasciola hepatica.</title>
        <authorList>
            <person name="Choi Y.-J."/>
            <person name="Martin J."/>
            <person name="Mitreva M."/>
        </authorList>
    </citation>
    <scope>NUCLEOTIDE SEQUENCE [LARGE SCALE GENOMIC DNA]</scope>
</reference>
<keyword evidence="5 7" id="KW-0175">Coiled coil</keyword>
<dbReference type="AlphaFoldDB" id="A0A4E0RTY4"/>
<name>A0A4E0RTY4_FASHE</name>
<dbReference type="Proteomes" id="UP000230066">
    <property type="component" value="Unassembled WGS sequence"/>
</dbReference>
<dbReference type="GO" id="GO:0030870">
    <property type="term" value="C:Mre11 complex"/>
    <property type="evidence" value="ECO:0007669"/>
    <property type="project" value="TreeGrafter"/>
</dbReference>
<dbReference type="GO" id="GO:0000794">
    <property type="term" value="C:condensed nuclear chromosome"/>
    <property type="evidence" value="ECO:0007669"/>
    <property type="project" value="TreeGrafter"/>
</dbReference>
<feature type="region of interest" description="Disordered" evidence="8">
    <location>
        <begin position="709"/>
        <end position="734"/>
    </location>
</feature>
<dbReference type="InterPro" id="IPR013134">
    <property type="entry name" value="Zn_hook_RAD50"/>
</dbReference>
<keyword evidence="3 6" id="KW-0862">Zinc</keyword>
<dbReference type="GO" id="GO:0000722">
    <property type="term" value="P:telomere maintenance via recombination"/>
    <property type="evidence" value="ECO:0007669"/>
    <property type="project" value="TreeGrafter"/>
</dbReference>
<evidence type="ECO:0000256" key="5">
    <source>
        <dbReference type="ARBA" id="ARBA00023054"/>
    </source>
</evidence>
<evidence type="ECO:0000256" key="6">
    <source>
        <dbReference type="PROSITE-ProRule" id="PRU00471"/>
    </source>
</evidence>
<keyword evidence="11" id="KW-1185">Reference proteome</keyword>
<dbReference type="GO" id="GO:0070192">
    <property type="term" value="P:chromosome organization involved in meiotic cell cycle"/>
    <property type="evidence" value="ECO:0007669"/>
    <property type="project" value="TreeGrafter"/>
</dbReference>
<proteinExistence type="predicted"/>
<organism evidence="10 11">
    <name type="scientific">Fasciola hepatica</name>
    <name type="common">Liver fluke</name>
    <dbReference type="NCBI Taxonomy" id="6192"/>
    <lineage>
        <taxon>Eukaryota</taxon>
        <taxon>Metazoa</taxon>
        <taxon>Spiralia</taxon>
        <taxon>Lophotrochozoa</taxon>
        <taxon>Platyhelminthes</taxon>
        <taxon>Trematoda</taxon>
        <taxon>Digenea</taxon>
        <taxon>Plagiorchiida</taxon>
        <taxon>Echinostomata</taxon>
        <taxon>Echinostomatoidea</taxon>
        <taxon>Fasciolidae</taxon>
        <taxon>Fasciola</taxon>
    </lineage>
</organism>
<dbReference type="GO" id="GO:0046872">
    <property type="term" value="F:metal ion binding"/>
    <property type="evidence" value="ECO:0007669"/>
    <property type="project" value="UniProtKB-UniRule"/>
</dbReference>
<feature type="domain" description="Zinc-hook" evidence="9">
    <location>
        <begin position="532"/>
        <end position="630"/>
    </location>
</feature>
<dbReference type="GO" id="GO:0006302">
    <property type="term" value="P:double-strand break repair"/>
    <property type="evidence" value="ECO:0007669"/>
    <property type="project" value="TreeGrafter"/>
</dbReference>
<dbReference type="PROSITE" id="PS51131">
    <property type="entry name" value="ZN_HOOK"/>
    <property type="match status" value="1"/>
</dbReference>
<evidence type="ECO:0000256" key="2">
    <source>
        <dbReference type="ARBA" id="ARBA00022741"/>
    </source>
</evidence>
<evidence type="ECO:0000313" key="10">
    <source>
        <dbReference type="EMBL" id="THD20542.1"/>
    </source>
</evidence>